<organism evidence="10 11">
    <name type="scientific">Kluyveromyces dobzhanskii CBS 2104</name>
    <dbReference type="NCBI Taxonomy" id="1427455"/>
    <lineage>
        <taxon>Eukaryota</taxon>
        <taxon>Fungi</taxon>
        <taxon>Dikarya</taxon>
        <taxon>Ascomycota</taxon>
        <taxon>Saccharomycotina</taxon>
        <taxon>Saccharomycetes</taxon>
        <taxon>Saccharomycetales</taxon>
        <taxon>Saccharomycetaceae</taxon>
        <taxon>Kluyveromyces</taxon>
    </lineage>
</organism>
<dbReference type="SUPFAM" id="SSF50630">
    <property type="entry name" value="Acid proteases"/>
    <property type="match status" value="1"/>
</dbReference>
<evidence type="ECO:0000256" key="4">
    <source>
        <dbReference type="ARBA" id="ARBA00022750"/>
    </source>
</evidence>
<evidence type="ECO:0000313" key="11">
    <source>
        <dbReference type="Proteomes" id="UP000031516"/>
    </source>
</evidence>
<dbReference type="Proteomes" id="UP000031516">
    <property type="component" value="Unassembled WGS sequence"/>
</dbReference>
<dbReference type="InterPro" id="IPR033121">
    <property type="entry name" value="PEPTIDASE_A1"/>
</dbReference>
<evidence type="ECO:0000256" key="5">
    <source>
        <dbReference type="ARBA" id="ARBA00022801"/>
    </source>
</evidence>
<name>A0A0A8L5I0_9SACH</name>
<dbReference type="PROSITE" id="PS00141">
    <property type="entry name" value="ASP_PROTEASE"/>
    <property type="match status" value="2"/>
</dbReference>
<dbReference type="PANTHER" id="PTHR47966">
    <property type="entry name" value="BETA-SITE APP-CLEAVING ENZYME, ISOFORM A-RELATED"/>
    <property type="match status" value="1"/>
</dbReference>
<evidence type="ECO:0000256" key="6">
    <source>
        <dbReference type="PIRSR" id="PIRSR601461-1"/>
    </source>
</evidence>
<protein>
    <submittedName>
        <fullName evidence="10">WGS project CCBQ000000000 data, contig 00106</fullName>
    </submittedName>
</protein>
<dbReference type="GO" id="GO:0071944">
    <property type="term" value="C:cell periphery"/>
    <property type="evidence" value="ECO:0007669"/>
    <property type="project" value="UniProtKB-ARBA"/>
</dbReference>
<accession>A0A0A8L5I0</accession>
<evidence type="ECO:0000256" key="2">
    <source>
        <dbReference type="ARBA" id="ARBA00022670"/>
    </source>
</evidence>
<proteinExistence type="inferred from homology"/>
<keyword evidence="3" id="KW-0732">Signal</keyword>
<evidence type="ECO:0000313" key="10">
    <source>
        <dbReference type="EMBL" id="CDO94275.1"/>
    </source>
</evidence>
<evidence type="ECO:0000256" key="7">
    <source>
        <dbReference type="RuleBase" id="RU000454"/>
    </source>
</evidence>
<dbReference type="OrthoDB" id="771136at2759"/>
<feature type="active site" evidence="6">
    <location>
        <position position="375"/>
    </location>
</feature>
<keyword evidence="5 7" id="KW-0378">Hydrolase</keyword>
<dbReference type="InterPro" id="IPR001969">
    <property type="entry name" value="Aspartic_peptidase_AS"/>
</dbReference>
<evidence type="ECO:0000256" key="8">
    <source>
        <dbReference type="SAM" id="MobiDB-lite"/>
    </source>
</evidence>
<dbReference type="EMBL" id="CCBQ010000037">
    <property type="protein sequence ID" value="CDO94275.1"/>
    <property type="molecule type" value="Genomic_DNA"/>
</dbReference>
<dbReference type="GO" id="GO:0006508">
    <property type="term" value="P:proteolysis"/>
    <property type="evidence" value="ECO:0007669"/>
    <property type="project" value="UniProtKB-KW"/>
</dbReference>
<dbReference type="FunFam" id="2.40.70.10:FF:000023">
    <property type="entry name" value="Aspartic protease"/>
    <property type="match status" value="1"/>
</dbReference>
<dbReference type="Pfam" id="PF00026">
    <property type="entry name" value="Asp"/>
    <property type="match status" value="1"/>
</dbReference>
<keyword evidence="2 7" id="KW-0645">Protease</keyword>
<comment type="caution">
    <text evidence="10">The sequence shown here is derived from an EMBL/GenBank/DDBJ whole genome shotgun (WGS) entry which is preliminary data.</text>
</comment>
<gene>
    <name evidence="10" type="ORF">KLDO_g2548</name>
</gene>
<feature type="active site" evidence="6">
    <location>
        <position position="99"/>
    </location>
</feature>
<dbReference type="CDD" id="cd05474">
    <property type="entry name" value="SAP_like"/>
    <property type="match status" value="1"/>
</dbReference>
<keyword evidence="4 7" id="KW-0064">Aspartyl protease</keyword>
<feature type="domain" description="Peptidase A1" evidence="9">
    <location>
        <begin position="81"/>
        <end position="481"/>
    </location>
</feature>
<dbReference type="PROSITE" id="PS51767">
    <property type="entry name" value="PEPTIDASE_A1"/>
    <property type="match status" value="1"/>
</dbReference>
<dbReference type="PANTHER" id="PTHR47966:SF65">
    <property type="entry name" value="ASPARTIC-TYPE ENDOPEPTIDASE"/>
    <property type="match status" value="1"/>
</dbReference>
<sequence length="593" mass="62423">MRFSDVLLGATLASVGSAGGLTRRDVSQVGEVNRKHVLMNFDKLRGNEASDASIEKRRVGSLRKRADGYVEVEIENQNTFYSVDLSIGTPAQKVGVLVDTGSSDLWVPGSGNPFCSSSKSTSHSKKAKRQDVNYLSSLLQSYASAVNGLTETEVETVTQTGAASVGTNTPTASGTQVATSIRSVASSAATLDCSEFGTFDSANSSTWSSNNTRFYISYADGTFADGDWGVDEMHLGDIDVTGLTFAVSNYTDSQFGVLGIGLTGSESTYSGLLSSYTRYQYDNFPIVLQRNDVIEKNAYSVFLNKLDADSGSILFGAVDHSKYTGTLYTVPLVNSLRSKGYTSTIRLSITLQGVGVMSSSSNTTITETKYPALLDTGATFCYFPTDLASAIAESVDATYSSSSGYYLVDCDVGDDYTLAFDFGGFHIYSPLSDYVISTSSNSRTCVLGILPQSDDEITLGDAFLTSAYVVYDLEDQEISLAQADYSDNSENIQVISSSGSIPSAVQAPGYSSTWSTINSLKTGGDIFTVTANANGSSTNTQSSGSSNSGSSGSSTSGRTSSSTAAANPAYGTLPPIVVLVGSFLTAISIPAIF</sequence>
<dbReference type="InterPro" id="IPR021109">
    <property type="entry name" value="Peptidase_aspartic_dom_sf"/>
</dbReference>
<feature type="region of interest" description="Disordered" evidence="8">
    <location>
        <begin position="535"/>
        <end position="564"/>
    </location>
</feature>
<dbReference type="InterPro" id="IPR033876">
    <property type="entry name" value="SAP-like"/>
</dbReference>
<dbReference type="InterPro" id="IPR001461">
    <property type="entry name" value="Aspartic_peptidase_A1"/>
</dbReference>
<dbReference type="PRINTS" id="PR00792">
    <property type="entry name" value="PEPSIN"/>
</dbReference>
<dbReference type="GO" id="GO:0004190">
    <property type="term" value="F:aspartic-type endopeptidase activity"/>
    <property type="evidence" value="ECO:0007669"/>
    <property type="project" value="UniProtKB-KW"/>
</dbReference>
<evidence type="ECO:0000256" key="3">
    <source>
        <dbReference type="ARBA" id="ARBA00022729"/>
    </source>
</evidence>
<evidence type="ECO:0000259" key="9">
    <source>
        <dbReference type="PROSITE" id="PS51767"/>
    </source>
</evidence>
<dbReference type="AlphaFoldDB" id="A0A0A8L5I0"/>
<evidence type="ECO:0000256" key="1">
    <source>
        <dbReference type="ARBA" id="ARBA00007447"/>
    </source>
</evidence>
<keyword evidence="11" id="KW-1185">Reference proteome</keyword>
<comment type="similarity">
    <text evidence="1 7">Belongs to the peptidase A1 family.</text>
</comment>
<reference evidence="10 11" key="1">
    <citation type="submission" date="2014-03" db="EMBL/GenBank/DDBJ databases">
        <title>The genome of Kluyveromyces dobzhanskii.</title>
        <authorList>
            <person name="Nystedt B."/>
            <person name="Astrom S."/>
        </authorList>
    </citation>
    <scope>NUCLEOTIDE SEQUENCE [LARGE SCALE GENOMIC DNA]</scope>
    <source>
        <strain evidence="10 11">CBS 2104</strain>
    </source>
</reference>
<dbReference type="Gene3D" id="2.40.70.10">
    <property type="entry name" value="Acid Proteases"/>
    <property type="match status" value="2"/>
</dbReference>